<dbReference type="OrthoDB" id="5471998at2"/>
<dbReference type="Proteomes" id="UP000181901">
    <property type="component" value="Unassembled WGS sequence"/>
</dbReference>
<accession>A0A1J5MY76</accession>
<name>A0A1J5MY76_9BACT</name>
<organism evidence="1 2">
    <name type="scientific">Pseudodesulfovibrio hydrargyri</name>
    <dbReference type="NCBI Taxonomy" id="2125990"/>
    <lineage>
        <taxon>Bacteria</taxon>
        <taxon>Pseudomonadati</taxon>
        <taxon>Thermodesulfobacteriota</taxon>
        <taxon>Desulfovibrionia</taxon>
        <taxon>Desulfovibrionales</taxon>
        <taxon>Desulfovibrionaceae</taxon>
    </lineage>
</organism>
<proteinExistence type="predicted"/>
<dbReference type="EMBL" id="LKAQ01000004">
    <property type="protein sequence ID" value="OIQ51453.1"/>
    <property type="molecule type" value="Genomic_DNA"/>
</dbReference>
<reference evidence="1 2" key="1">
    <citation type="submission" date="2015-09" db="EMBL/GenBank/DDBJ databases">
        <title>Genome of Desulfovibrio dechloracetivorans BerOc1, a mercury methylating strain isolated from highly hydrocarbons and metals contaminated coastal sediments.</title>
        <authorList>
            <person name="Goni Urriza M."/>
            <person name="Gassie C."/>
            <person name="Bouchez O."/>
            <person name="Klopp C."/>
            <person name="Ranchou-Peyruse A."/>
            <person name="Remy G."/>
        </authorList>
    </citation>
    <scope>NUCLEOTIDE SEQUENCE [LARGE SCALE GENOMIC DNA]</scope>
    <source>
        <strain evidence="1 2">BerOc1</strain>
    </source>
</reference>
<sequence>MGRLLQVRVSAWTYSEDEVRKAWPSLWKLAWQDSGAIPRKGVMELADAVFDAVRAGLIPDNQVKALKADAEKADELRQAIEKALGDWRPGEADKLTYALEDTMDALEDIAADF</sequence>
<dbReference type="RefSeq" id="WP_071546933.1">
    <property type="nucleotide sequence ID" value="NZ_LKAQ01000004.1"/>
</dbReference>
<comment type="caution">
    <text evidence="1">The sequence shown here is derived from an EMBL/GenBank/DDBJ whole genome shotgun (WGS) entry which is preliminary data.</text>
</comment>
<keyword evidence="2" id="KW-1185">Reference proteome</keyword>
<evidence type="ECO:0000313" key="1">
    <source>
        <dbReference type="EMBL" id="OIQ51453.1"/>
    </source>
</evidence>
<protein>
    <submittedName>
        <fullName evidence="1">Uncharacterized protein</fullName>
    </submittedName>
</protein>
<evidence type="ECO:0000313" key="2">
    <source>
        <dbReference type="Proteomes" id="UP000181901"/>
    </source>
</evidence>
<gene>
    <name evidence="1" type="ORF">BerOc1_03406</name>
</gene>
<dbReference type="AlphaFoldDB" id="A0A1J5MY76"/>